<name>A0A1L9PFE1_ASPVE</name>
<evidence type="ECO:0000313" key="2">
    <source>
        <dbReference type="Proteomes" id="UP000184073"/>
    </source>
</evidence>
<keyword evidence="2" id="KW-1185">Reference proteome</keyword>
<organism evidence="1 2">
    <name type="scientific">Aspergillus versicolor CBS 583.65</name>
    <dbReference type="NCBI Taxonomy" id="1036611"/>
    <lineage>
        <taxon>Eukaryota</taxon>
        <taxon>Fungi</taxon>
        <taxon>Dikarya</taxon>
        <taxon>Ascomycota</taxon>
        <taxon>Pezizomycotina</taxon>
        <taxon>Eurotiomycetes</taxon>
        <taxon>Eurotiomycetidae</taxon>
        <taxon>Eurotiales</taxon>
        <taxon>Aspergillaceae</taxon>
        <taxon>Aspergillus</taxon>
        <taxon>Aspergillus subgen. Nidulantes</taxon>
    </lineage>
</organism>
<protein>
    <recommendedName>
        <fullName evidence="3">DEAD-box RNA helicase Q domain-containing protein</fullName>
    </recommendedName>
</protein>
<dbReference type="VEuPathDB" id="FungiDB:ASPVEDRAFT_550407"/>
<dbReference type="Proteomes" id="UP000184073">
    <property type="component" value="Unassembled WGS sequence"/>
</dbReference>
<dbReference type="OrthoDB" id="10265785at2759"/>
<accession>A0A1L9PFE1</accession>
<gene>
    <name evidence="1" type="ORF">ASPVEDRAFT_550407</name>
</gene>
<dbReference type="AlphaFoldDB" id="A0A1L9PFE1"/>
<dbReference type="RefSeq" id="XP_040665927.1">
    <property type="nucleotide sequence ID" value="XM_040815008.1"/>
</dbReference>
<evidence type="ECO:0000313" key="1">
    <source>
        <dbReference type="EMBL" id="OJJ00165.1"/>
    </source>
</evidence>
<sequence length="153" mass="17758">MVQNGRRFRSIGQKTRTKVQAARVILPYKDKRLRSQPVRFAERKKQTPHRAASSLKEQTLQLTGLEEIPDSVYAYGFERPSAIQQRAILPIIKSKSRNQCILLDLPLINCFRQRCHRSGSVRYRKDRYFLHLCSAEARPQRQGLPGSDCRSHP</sequence>
<proteinExistence type="predicted"/>
<dbReference type="EMBL" id="KV878127">
    <property type="protein sequence ID" value="OJJ00165.1"/>
    <property type="molecule type" value="Genomic_DNA"/>
</dbReference>
<dbReference type="GeneID" id="63730519"/>
<reference evidence="2" key="1">
    <citation type="journal article" date="2017" name="Genome Biol.">
        <title>Comparative genomics reveals high biological diversity and specific adaptations in the industrially and medically important fungal genus Aspergillus.</title>
        <authorList>
            <person name="de Vries R.P."/>
            <person name="Riley R."/>
            <person name="Wiebenga A."/>
            <person name="Aguilar-Osorio G."/>
            <person name="Amillis S."/>
            <person name="Uchima C.A."/>
            <person name="Anderluh G."/>
            <person name="Asadollahi M."/>
            <person name="Askin M."/>
            <person name="Barry K."/>
            <person name="Battaglia E."/>
            <person name="Bayram O."/>
            <person name="Benocci T."/>
            <person name="Braus-Stromeyer S.A."/>
            <person name="Caldana C."/>
            <person name="Canovas D."/>
            <person name="Cerqueira G.C."/>
            <person name="Chen F."/>
            <person name="Chen W."/>
            <person name="Choi C."/>
            <person name="Clum A."/>
            <person name="Dos Santos R.A."/>
            <person name="Damasio A.R."/>
            <person name="Diallinas G."/>
            <person name="Emri T."/>
            <person name="Fekete E."/>
            <person name="Flipphi M."/>
            <person name="Freyberg S."/>
            <person name="Gallo A."/>
            <person name="Gournas C."/>
            <person name="Habgood R."/>
            <person name="Hainaut M."/>
            <person name="Harispe M.L."/>
            <person name="Henrissat B."/>
            <person name="Hilden K.S."/>
            <person name="Hope R."/>
            <person name="Hossain A."/>
            <person name="Karabika E."/>
            <person name="Karaffa L."/>
            <person name="Karanyi Z."/>
            <person name="Krasevec N."/>
            <person name="Kuo A."/>
            <person name="Kusch H."/>
            <person name="LaButti K."/>
            <person name="Lagendijk E.L."/>
            <person name="Lapidus A."/>
            <person name="Levasseur A."/>
            <person name="Lindquist E."/>
            <person name="Lipzen A."/>
            <person name="Logrieco A.F."/>
            <person name="MacCabe A."/>
            <person name="Maekelae M.R."/>
            <person name="Malavazi I."/>
            <person name="Melin P."/>
            <person name="Meyer V."/>
            <person name="Mielnichuk N."/>
            <person name="Miskei M."/>
            <person name="Molnar A.P."/>
            <person name="Mule G."/>
            <person name="Ngan C.Y."/>
            <person name="Orejas M."/>
            <person name="Orosz E."/>
            <person name="Ouedraogo J.P."/>
            <person name="Overkamp K.M."/>
            <person name="Park H.-S."/>
            <person name="Perrone G."/>
            <person name="Piumi F."/>
            <person name="Punt P.J."/>
            <person name="Ram A.F."/>
            <person name="Ramon A."/>
            <person name="Rauscher S."/>
            <person name="Record E."/>
            <person name="Riano-Pachon D.M."/>
            <person name="Robert V."/>
            <person name="Roehrig J."/>
            <person name="Ruller R."/>
            <person name="Salamov A."/>
            <person name="Salih N.S."/>
            <person name="Samson R.A."/>
            <person name="Sandor E."/>
            <person name="Sanguinetti M."/>
            <person name="Schuetze T."/>
            <person name="Sepcic K."/>
            <person name="Shelest E."/>
            <person name="Sherlock G."/>
            <person name="Sophianopoulou V."/>
            <person name="Squina F.M."/>
            <person name="Sun H."/>
            <person name="Susca A."/>
            <person name="Todd R.B."/>
            <person name="Tsang A."/>
            <person name="Unkles S.E."/>
            <person name="van de Wiele N."/>
            <person name="van Rossen-Uffink D."/>
            <person name="Oliveira J.V."/>
            <person name="Vesth T.C."/>
            <person name="Visser J."/>
            <person name="Yu J.-H."/>
            <person name="Zhou M."/>
            <person name="Andersen M.R."/>
            <person name="Archer D.B."/>
            <person name="Baker S.E."/>
            <person name="Benoit I."/>
            <person name="Brakhage A.A."/>
            <person name="Braus G.H."/>
            <person name="Fischer R."/>
            <person name="Frisvad J.C."/>
            <person name="Goldman G.H."/>
            <person name="Houbraken J."/>
            <person name="Oakley B."/>
            <person name="Pocsi I."/>
            <person name="Scazzocchio C."/>
            <person name="Seiboth B."/>
            <person name="vanKuyk P.A."/>
            <person name="Wortman J."/>
            <person name="Dyer P.S."/>
            <person name="Grigoriev I.V."/>
        </authorList>
    </citation>
    <scope>NUCLEOTIDE SEQUENCE [LARGE SCALE GENOMIC DNA]</scope>
    <source>
        <strain evidence="2">CBS 583.65</strain>
    </source>
</reference>
<evidence type="ECO:0008006" key="3">
    <source>
        <dbReference type="Google" id="ProtNLM"/>
    </source>
</evidence>